<reference evidence="1" key="1">
    <citation type="submission" date="2021-10" db="EMBL/GenBank/DDBJ databases">
        <title>Melipona bicolor Genome sequencing and assembly.</title>
        <authorList>
            <person name="Araujo N.S."/>
            <person name="Arias M.C."/>
        </authorList>
    </citation>
    <scope>NUCLEOTIDE SEQUENCE</scope>
    <source>
        <strain evidence="1">USP_2M_L1-L4_2017</strain>
        <tissue evidence="1">Whole body</tissue>
    </source>
</reference>
<protein>
    <submittedName>
        <fullName evidence="1">Uncharacterized protein</fullName>
    </submittedName>
</protein>
<evidence type="ECO:0000313" key="1">
    <source>
        <dbReference type="EMBL" id="KAK1137954.1"/>
    </source>
</evidence>
<comment type="caution">
    <text evidence="1">The sequence shown here is derived from an EMBL/GenBank/DDBJ whole genome shotgun (WGS) entry which is preliminary data.</text>
</comment>
<dbReference type="AlphaFoldDB" id="A0AA40GHQ2"/>
<gene>
    <name evidence="1" type="ORF">K0M31_002446</name>
</gene>
<sequence length="108" mass="12236">MEGIRGFPGIFLEIYEVVVSHPSYHYTIVKEEQRTERSATYSRERRKKRDGRVYVENAAFHGVSGIFMDNYDNVTLGNGNERTRGLKVSHGSISVSEVLGNFSTNCES</sequence>
<accession>A0AA40GHQ2</accession>
<dbReference type="EMBL" id="JAHYIQ010000001">
    <property type="protein sequence ID" value="KAK1137954.1"/>
    <property type="molecule type" value="Genomic_DNA"/>
</dbReference>
<dbReference type="Proteomes" id="UP001177670">
    <property type="component" value="Unassembled WGS sequence"/>
</dbReference>
<organism evidence="1 2">
    <name type="scientific">Melipona bicolor</name>
    <dbReference type="NCBI Taxonomy" id="60889"/>
    <lineage>
        <taxon>Eukaryota</taxon>
        <taxon>Metazoa</taxon>
        <taxon>Ecdysozoa</taxon>
        <taxon>Arthropoda</taxon>
        <taxon>Hexapoda</taxon>
        <taxon>Insecta</taxon>
        <taxon>Pterygota</taxon>
        <taxon>Neoptera</taxon>
        <taxon>Endopterygota</taxon>
        <taxon>Hymenoptera</taxon>
        <taxon>Apocrita</taxon>
        <taxon>Aculeata</taxon>
        <taxon>Apoidea</taxon>
        <taxon>Anthophila</taxon>
        <taxon>Apidae</taxon>
        <taxon>Melipona</taxon>
    </lineage>
</organism>
<evidence type="ECO:0000313" key="2">
    <source>
        <dbReference type="Proteomes" id="UP001177670"/>
    </source>
</evidence>
<name>A0AA40GHQ2_9HYME</name>
<keyword evidence="2" id="KW-1185">Reference proteome</keyword>
<proteinExistence type="predicted"/>